<dbReference type="InterPro" id="IPR016032">
    <property type="entry name" value="Sig_transdc_resp-reg_C-effctor"/>
</dbReference>
<dbReference type="InterPro" id="IPR001789">
    <property type="entry name" value="Sig_transdc_resp-reg_receiver"/>
</dbReference>
<dbReference type="InterPro" id="IPR058245">
    <property type="entry name" value="NreC/VraR/RcsB-like_REC"/>
</dbReference>
<dbReference type="GO" id="GO:0008233">
    <property type="term" value="F:peptidase activity"/>
    <property type="evidence" value="ECO:0007669"/>
    <property type="project" value="UniProtKB-KW"/>
</dbReference>
<feature type="modified residue" description="4-aspartylphosphate" evidence="3">
    <location>
        <position position="55"/>
    </location>
</feature>
<accession>A0A0P1IJI5</accession>
<keyword evidence="6" id="KW-0378">Hydrolase</keyword>
<sequence>MTTSVVIADDHPIFRDGLQRTLDEADGFEVLAAGSSAEDAVSLVVTHQPDIAILDLSMPGGGISATRKIAAIANPPIIAILTVSENSSDVADALEAGAIGYIVKGVTASELTASLRSIAAGEGFVSPGLASRVLLQINADTGMSINSSILDDLTHREEEILRRVAKGLSNREIADELDLQEKTVKHYMTAILSKLHARNRVEAALIAHDVWNKGD</sequence>
<evidence type="ECO:0000259" key="4">
    <source>
        <dbReference type="PROSITE" id="PS50043"/>
    </source>
</evidence>
<dbReference type="SMART" id="SM00421">
    <property type="entry name" value="HTH_LUXR"/>
    <property type="match status" value="1"/>
</dbReference>
<dbReference type="GO" id="GO:0006355">
    <property type="term" value="P:regulation of DNA-templated transcription"/>
    <property type="evidence" value="ECO:0007669"/>
    <property type="project" value="InterPro"/>
</dbReference>
<dbReference type="SUPFAM" id="SSF46894">
    <property type="entry name" value="C-terminal effector domain of the bipartite response regulators"/>
    <property type="match status" value="1"/>
</dbReference>
<dbReference type="PRINTS" id="PR00038">
    <property type="entry name" value="HTHLUXR"/>
</dbReference>
<dbReference type="PANTHER" id="PTHR43214">
    <property type="entry name" value="TWO-COMPONENT RESPONSE REGULATOR"/>
    <property type="match status" value="1"/>
</dbReference>
<dbReference type="SMART" id="SM00448">
    <property type="entry name" value="REC"/>
    <property type="match status" value="1"/>
</dbReference>
<dbReference type="GO" id="GO:0003677">
    <property type="term" value="F:DNA binding"/>
    <property type="evidence" value="ECO:0007669"/>
    <property type="project" value="UniProtKB-KW"/>
</dbReference>
<evidence type="ECO:0000259" key="5">
    <source>
        <dbReference type="PROSITE" id="PS50110"/>
    </source>
</evidence>
<dbReference type="InterPro" id="IPR011006">
    <property type="entry name" value="CheY-like_superfamily"/>
</dbReference>
<dbReference type="PROSITE" id="PS50043">
    <property type="entry name" value="HTH_LUXR_2"/>
    <property type="match status" value="1"/>
</dbReference>
<evidence type="ECO:0000256" key="3">
    <source>
        <dbReference type="PROSITE-ProRule" id="PRU00169"/>
    </source>
</evidence>
<name>A0A0P1IJI5_9RHOB</name>
<dbReference type="AlphaFoldDB" id="A0A0P1IJI5"/>
<feature type="domain" description="HTH luxR-type" evidence="4">
    <location>
        <begin position="146"/>
        <end position="211"/>
    </location>
</feature>
<dbReference type="Gene3D" id="3.40.50.2300">
    <property type="match status" value="1"/>
</dbReference>
<dbReference type="Proteomes" id="UP000051260">
    <property type="component" value="Unassembled WGS sequence"/>
</dbReference>
<proteinExistence type="predicted"/>
<dbReference type="GO" id="GO:0006508">
    <property type="term" value="P:proteolysis"/>
    <property type="evidence" value="ECO:0007669"/>
    <property type="project" value="UniProtKB-KW"/>
</dbReference>
<evidence type="ECO:0000256" key="2">
    <source>
        <dbReference type="ARBA" id="ARBA00023125"/>
    </source>
</evidence>
<evidence type="ECO:0000313" key="7">
    <source>
        <dbReference type="Proteomes" id="UP000051260"/>
    </source>
</evidence>
<dbReference type="GO" id="GO:0000160">
    <property type="term" value="P:phosphorelay signal transduction system"/>
    <property type="evidence" value="ECO:0007669"/>
    <property type="project" value="InterPro"/>
</dbReference>
<dbReference type="CDD" id="cd17535">
    <property type="entry name" value="REC_NarL-like"/>
    <property type="match status" value="1"/>
</dbReference>
<keyword evidence="1 3" id="KW-0597">Phosphoprotein</keyword>
<dbReference type="RefSeq" id="WP_058283696.1">
    <property type="nucleotide sequence ID" value="NZ_CYUD01000016.1"/>
</dbReference>
<dbReference type="Pfam" id="PF00196">
    <property type="entry name" value="GerE"/>
    <property type="match status" value="1"/>
</dbReference>
<dbReference type="STRING" id="1715692.RUE5091_04078"/>
<keyword evidence="2" id="KW-0238">DNA-binding</keyword>
<dbReference type="InterPro" id="IPR000792">
    <property type="entry name" value="Tscrpt_reg_LuxR_C"/>
</dbReference>
<dbReference type="CDD" id="cd06170">
    <property type="entry name" value="LuxR_C_like"/>
    <property type="match status" value="1"/>
</dbReference>
<dbReference type="OrthoDB" id="9814495at2"/>
<dbReference type="SUPFAM" id="SSF52172">
    <property type="entry name" value="CheY-like"/>
    <property type="match status" value="1"/>
</dbReference>
<keyword evidence="6" id="KW-0645">Protease</keyword>
<gene>
    <name evidence="6" type="primary">degU_1</name>
    <name evidence="6" type="ORF">RUE5091_04078</name>
</gene>
<dbReference type="PROSITE" id="PS50110">
    <property type="entry name" value="RESPONSE_REGULATORY"/>
    <property type="match status" value="1"/>
</dbReference>
<dbReference type="EMBL" id="CYUD01000016">
    <property type="protein sequence ID" value="CUK17062.1"/>
    <property type="molecule type" value="Genomic_DNA"/>
</dbReference>
<dbReference type="Pfam" id="PF00072">
    <property type="entry name" value="Response_reg"/>
    <property type="match status" value="1"/>
</dbReference>
<evidence type="ECO:0000256" key="1">
    <source>
        <dbReference type="ARBA" id="ARBA00022553"/>
    </source>
</evidence>
<reference evidence="7" key="1">
    <citation type="submission" date="2015-09" db="EMBL/GenBank/DDBJ databases">
        <authorList>
            <person name="Rodrigo-Torres L."/>
            <person name="Arahal D.R."/>
        </authorList>
    </citation>
    <scope>NUCLEOTIDE SEQUENCE [LARGE SCALE GENOMIC DNA]</scope>
    <source>
        <strain evidence="7">CECT 5091</strain>
    </source>
</reference>
<dbReference type="PROSITE" id="PS00622">
    <property type="entry name" value="HTH_LUXR_1"/>
    <property type="match status" value="1"/>
</dbReference>
<feature type="domain" description="Response regulatory" evidence="5">
    <location>
        <begin position="4"/>
        <end position="119"/>
    </location>
</feature>
<dbReference type="InterPro" id="IPR039420">
    <property type="entry name" value="WalR-like"/>
</dbReference>
<protein>
    <submittedName>
        <fullName evidence="6">Protease production enhancer protein</fullName>
    </submittedName>
</protein>
<organism evidence="6 7">
    <name type="scientific">Ruegeria denitrificans</name>
    <dbReference type="NCBI Taxonomy" id="1715692"/>
    <lineage>
        <taxon>Bacteria</taxon>
        <taxon>Pseudomonadati</taxon>
        <taxon>Pseudomonadota</taxon>
        <taxon>Alphaproteobacteria</taxon>
        <taxon>Rhodobacterales</taxon>
        <taxon>Roseobacteraceae</taxon>
        <taxon>Ruegeria</taxon>
    </lineage>
</organism>
<evidence type="ECO:0000313" key="6">
    <source>
        <dbReference type="EMBL" id="CUK17062.1"/>
    </source>
</evidence>
<keyword evidence="7" id="KW-1185">Reference proteome</keyword>